<protein>
    <submittedName>
        <fullName evidence="2">Uncharacterized protein</fullName>
    </submittedName>
</protein>
<evidence type="ECO:0000313" key="2">
    <source>
        <dbReference type="EMBL" id="KAK9081336.1"/>
    </source>
</evidence>
<dbReference type="GO" id="GO:0016104">
    <property type="term" value="P:triterpenoid biosynthetic process"/>
    <property type="evidence" value="ECO:0007669"/>
    <property type="project" value="InterPro"/>
</dbReference>
<evidence type="ECO:0000313" key="3">
    <source>
        <dbReference type="Proteomes" id="UP001420932"/>
    </source>
</evidence>
<reference evidence="2 3" key="1">
    <citation type="submission" date="2024-01" db="EMBL/GenBank/DDBJ databases">
        <title>Genome assemblies of Stephania.</title>
        <authorList>
            <person name="Yang L."/>
        </authorList>
    </citation>
    <scope>NUCLEOTIDE SEQUENCE [LARGE SCALE GENOMIC DNA]</scope>
    <source>
        <strain evidence="2">YNDBR</strain>
        <tissue evidence="2">Leaf</tissue>
    </source>
</reference>
<sequence>MFGTALNYICLRMLGQDLDGGEDNVCARARKWIQDNGGVTCIPSWGKTWLSAMSRLAHARQTRLLMGQAQGVPVRGSLTVQMGDLYSIEGISTHRVKAWMWDVPVTGSLTVQMGDLYSIEGSSTHRVRAWVFQRGGLDVQVTGDLHKVHCEGEDKLARQRENLAISGFWWTRKDVCELIVGWCTLEGSQHSACRGSCMRKGKLYVARMRQHVRAWAMSRLGARLGGAQRRLGTNLGTGTGAPWRRHVQT</sequence>
<keyword evidence="3" id="KW-1185">Reference proteome</keyword>
<dbReference type="GO" id="GO:0042300">
    <property type="term" value="F:beta-amyrin synthase activity"/>
    <property type="evidence" value="ECO:0007669"/>
    <property type="project" value="TreeGrafter"/>
</dbReference>
<evidence type="ECO:0000256" key="1">
    <source>
        <dbReference type="ARBA" id="ARBA00023235"/>
    </source>
</evidence>
<dbReference type="GO" id="GO:0005811">
    <property type="term" value="C:lipid droplet"/>
    <property type="evidence" value="ECO:0007669"/>
    <property type="project" value="InterPro"/>
</dbReference>
<accession>A0AAP0DUM1</accession>
<organism evidence="2 3">
    <name type="scientific">Stephania yunnanensis</name>
    <dbReference type="NCBI Taxonomy" id="152371"/>
    <lineage>
        <taxon>Eukaryota</taxon>
        <taxon>Viridiplantae</taxon>
        <taxon>Streptophyta</taxon>
        <taxon>Embryophyta</taxon>
        <taxon>Tracheophyta</taxon>
        <taxon>Spermatophyta</taxon>
        <taxon>Magnoliopsida</taxon>
        <taxon>Ranunculales</taxon>
        <taxon>Menispermaceae</taxon>
        <taxon>Menispermoideae</taxon>
        <taxon>Cissampelideae</taxon>
        <taxon>Stephania</taxon>
    </lineage>
</organism>
<dbReference type="Proteomes" id="UP001420932">
    <property type="component" value="Unassembled WGS sequence"/>
</dbReference>
<dbReference type="AlphaFoldDB" id="A0AAP0DUM1"/>
<name>A0AAP0DUM1_9MAGN</name>
<dbReference type="SUPFAM" id="SSF48239">
    <property type="entry name" value="Terpenoid cyclases/Protein prenyltransferases"/>
    <property type="match status" value="1"/>
</dbReference>
<dbReference type="InterPro" id="IPR008930">
    <property type="entry name" value="Terpenoid_cyclase/PrenylTrfase"/>
</dbReference>
<dbReference type="InterPro" id="IPR018333">
    <property type="entry name" value="Squalene_cyclase"/>
</dbReference>
<dbReference type="Gene3D" id="1.50.10.20">
    <property type="match status" value="1"/>
</dbReference>
<proteinExistence type="predicted"/>
<keyword evidence="1" id="KW-0413">Isomerase</keyword>
<comment type="caution">
    <text evidence="2">The sequence shown here is derived from an EMBL/GenBank/DDBJ whole genome shotgun (WGS) entry which is preliminary data.</text>
</comment>
<dbReference type="EMBL" id="JBBNAF010000055">
    <property type="protein sequence ID" value="KAK9081336.1"/>
    <property type="molecule type" value="Genomic_DNA"/>
</dbReference>
<gene>
    <name evidence="2" type="ORF">Syun_031115</name>
</gene>
<dbReference type="PANTHER" id="PTHR11764">
    <property type="entry name" value="TERPENE CYCLASE/MUTASE FAMILY MEMBER"/>
    <property type="match status" value="1"/>
</dbReference>
<dbReference type="PANTHER" id="PTHR11764:SF58">
    <property type="entry name" value="BETA-AMYRIN SYNTHASE-RELATED"/>
    <property type="match status" value="1"/>
</dbReference>